<dbReference type="SMART" id="SM00744">
    <property type="entry name" value="RINGv"/>
    <property type="match status" value="1"/>
</dbReference>
<dbReference type="GO" id="GO:0061630">
    <property type="term" value="F:ubiquitin protein ligase activity"/>
    <property type="evidence" value="ECO:0007669"/>
    <property type="project" value="TreeGrafter"/>
</dbReference>
<accession>A0A813LCJ6</accession>
<proteinExistence type="predicted"/>
<evidence type="ECO:0000256" key="4">
    <source>
        <dbReference type="PROSITE-ProRule" id="PRU00175"/>
    </source>
</evidence>
<keyword evidence="5" id="KW-1133">Transmembrane helix</keyword>
<dbReference type="PANTHER" id="PTHR45969:SF69">
    <property type="entry name" value="FINGER DOMAIN PROTEIN, PUTATIVE (AFU_ORTHOLOGUE AFUA_3G12190)-RELATED"/>
    <property type="match status" value="1"/>
</dbReference>
<feature type="transmembrane region" description="Helical" evidence="5">
    <location>
        <begin position="12"/>
        <end position="30"/>
    </location>
</feature>
<sequence>AGAPCAALARMAMIFLATGFITLYATALFFDDFDQVRMSPRLLRFMLVYFLVGLTFTALISGAAERREDDEGQMAAMVQQNNMEDSKIAGRIIHSTGAESSDQKGKEDMGDNKGPASLSDMDHFTDVCSTLGWQQVAPPWCTVPLDLASGGSLWWAASPLFSVLLPCKDDSGELNGRCRQFLQRWRKHIDGVVLLLTGLLLLALHRPCGQIAPIAFGNAELGGWGVCLLALLRRASPLVCDAWRGPLAHLEQPRGPNFSLAQCAVCLGELVVGDDVVRTPCGHDFHLECLEEWVVSKRYNSAGCPLCREPLVIHESTDPMHFLMAGDCLL</sequence>
<dbReference type="Pfam" id="PF13639">
    <property type="entry name" value="zf-RING_2"/>
    <property type="match status" value="1"/>
</dbReference>
<dbReference type="Gene3D" id="3.30.40.10">
    <property type="entry name" value="Zinc/RING finger domain, C3HC4 (zinc finger)"/>
    <property type="match status" value="1"/>
</dbReference>
<dbReference type="EMBL" id="CAJNNW010034788">
    <property type="protein sequence ID" value="CAE8723886.1"/>
    <property type="molecule type" value="Genomic_DNA"/>
</dbReference>
<keyword evidence="3" id="KW-0862">Zinc</keyword>
<reference evidence="7" key="1">
    <citation type="submission" date="2021-02" db="EMBL/GenBank/DDBJ databases">
        <authorList>
            <person name="Dougan E. K."/>
            <person name="Rhodes N."/>
            <person name="Thang M."/>
            <person name="Chan C."/>
        </authorList>
    </citation>
    <scope>NUCLEOTIDE SEQUENCE</scope>
</reference>
<feature type="non-terminal residue" evidence="7">
    <location>
        <position position="330"/>
    </location>
</feature>
<organism evidence="7 8">
    <name type="scientific">Polarella glacialis</name>
    <name type="common">Dinoflagellate</name>
    <dbReference type="NCBI Taxonomy" id="89957"/>
    <lineage>
        <taxon>Eukaryota</taxon>
        <taxon>Sar</taxon>
        <taxon>Alveolata</taxon>
        <taxon>Dinophyceae</taxon>
        <taxon>Suessiales</taxon>
        <taxon>Suessiaceae</taxon>
        <taxon>Polarella</taxon>
    </lineage>
</organism>
<dbReference type="InterPro" id="IPR011016">
    <property type="entry name" value="Znf_RING-CH"/>
</dbReference>
<dbReference type="InterPro" id="IPR013083">
    <property type="entry name" value="Znf_RING/FYVE/PHD"/>
</dbReference>
<keyword evidence="2 4" id="KW-0863">Zinc-finger</keyword>
<dbReference type="PANTHER" id="PTHR45969">
    <property type="entry name" value="RING ZINC FINGER PROTEIN-RELATED"/>
    <property type="match status" value="1"/>
</dbReference>
<evidence type="ECO:0000313" key="8">
    <source>
        <dbReference type="Proteomes" id="UP000626109"/>
    </source>
</evidence>
<feature type="domain" description="RING-type" evidence="6">
    <location>
        <begin position="263"/>
        <end position="308"/>
    </location>
</feature>
<gene>
    <name evidence="7" type="ORF">PGLA2088_LOCUS43408</name>
</gene>
<evidence type="ECO:0000313" key="7">
    <source>
        <dbReference type="EMBL" id="CAE8723886.1"/>
    </source>
</evidence>
<feature type="transmembrane region" description="Helical" evidence="5">
    <location>
        <begin position="42"/>
        <end position="64"/>
    </location>
</feature>
<evidence type="ECO:0000256" key="5">
    <source>
        <dbReference type="SAM" id="Phobius"/>
    </source>
</evidence>
<keyword evidence="5" id="KW-0472">Membrane</keyword>
<keyword evidence="5" id="KW-0812">Transmembrane</keyword>
<evidence type="ECO:0000256" key="2">
    <source>
        <dbReference type="ARBA" id="ARBA00022771"/>
    </source>
</evidence>
<keyword evidence="1" id="KW-0479">Metal-binding</keyword>
<dbReference type="SUPFAM" id="SSF57850">
    <property type="entry name" value="RING/U-box"/>
    <property type="match status" value="1"/>
</dbReference>
<evidence type="ECO:0000256" key="3">
    <source>
        <dbReference type="ARBA" id="ARBA00022833"/>
    </source>
</evidence>
<evidence type="ECO:0000259" key="6">
    <source>
        <dbReference type="PROSITE" id="PS50089"/>
    </source>
</evidence>
<dbReference type="AlphaFoldDB" id="A0A813LCJ6"/>
<dbReference type="CDD" id="cd16448">
    <property type="entry name" value="RING-H2"/>
    <property type="match status" value="1"/>
</dbReference>
<name>A0A813LCJ6_POLGL</name>
<dbReference type="PROSITE" id="PS50089">
    <property type="entry name" value="ZF_RING_2"/>
    <property type="match status" value="1"/>
</dbReference>
<dbReference type="Proteomes" id="UP000626109">
    <property type="component" value="Unassembled WGS sequence"/>
</dbReference>
<dbReference type="GO" id="GO:0016567">
    <property type="term" value="P:protein ubiquitination"/>
    <property type="evidence" value="ECO:0007669"/>
    <property type="project" value="TreeGrafter"/>
</dbReference>
<protein>
    <recommendedName>
        <fullName evidence="6">RING-type domain-containing protein</fullName>
    </recommendedName>
</protein>
<dbReference type="SMART" id="SM00184">
    <property type="entry name" value="RING"/>
    <property type="match status" value="1"/>
</dbReference>
<evidence type="ECO:0000256" key="1">
    <source>
        <dbReference type="ARBA" id="ARBA00022723"/>
    </source>
</evidence>
<dbReference type="GO" id="GO:0008270">
    <property type="term" value="F:zinc ion binding"/>
    <property type="evidence" value="ECO:0007669"/>
    <property type="project" value="UniProtKB-KW"/>
</dbReference>
<comment type="caution">
    <text evidence="7">The sequence shown here is derived from an EMBL/GenBank/DDBJ whole genome shotgun (WGS) entry which is preliminary data.</text>
</comment>
<dbReference type="InterPro" id="IPR001841">
    <property type="entry name" value="Znf_RING"/>
</dbReference>